<gene>
    <name evidence="1" type="ORF">ACFFGN_29500</name>
</gene>
<name>A0ABV6QUD3_9ACTN</name>
<dbReference type="Proteomes" id="UP001589890">
    <property type="component" value="Unassembled WGS sequence"/>
</dbReference>
<sequence length="134" mass="15285">MTAHVDTIAALRELAAGNKVSGTETLRVAIGIMRMVEAEVRNGNLLAVVERDFRGQWLAVQELELTYLKPIREMTSAERAAERDANPDGYFKRLSAENCKAAIADVRERDRRRATETRRHWFRRLTFGRLGGDR</sequence>
<dbReference type="EMBL" id="JBHLTC010000037">
    <property type="protein sequence ID" value="MFC0628241.1"/>
    <property type="molecule type" value="Genomic_DNA"/>
</dbReference>
<evidence type="ECO:0000313" key="1">
    <source>
        <dbReference type="EMBL" id="MFC0628241.1"/>
    </source>
</evidence>
<dbReference type="RefSeq" id="WP_380054127.1">
    <property type="nucleotide sequence ID" value="NZ_JBHLTC010000037.1"/>
</dbReference>
<protein>
    <submittedName>
        <fullName evidence="1">Uncharacterized protein</fullName>
    </submittedName>
</protein>
<reference evidence="1 2" key="1">
    <citation type="submission" date="2024-09" db="EMBL/GenBank/DDBJ databases">
        <authorList>
            <person name="Sun Q."/>
            <person name="Mori K."/>
        </authorList>
    </citation>
    <scope>NUCLEOTIDE SEQUENCE [LARGE SCALE GENOMIC DNA]</scope>
    <source>
        <strain evidence="1 2">CGMCC 1.15906</strain>
    </source>
</reference>
<keyword evidence="2" id="KW-1185">Reference proteome</keyword>
<proteinExistence type="predicted"/>
<evidence type="ECO:0000313" key="2">
    <source>
        <dbReference type="Proteomes" id="UP001589890"/>
    </source>
</evidence>
<accession>A0ABV6QUD3</accession>
<comment type="caution">
    <text evidence="1">The sequence shown here is derived from an EMBL/GenBank/DDBJ whole genome shotgun (WGS) entry which is preliminary data.</text>
</comment>
<organism evidence="1 2">
    <name type="scientific">Kribbella deserti</name>
    <dbReference type="NCBI Taxonomy" id="1926257"/>
    <lineage>
        <taxon>Bacteria</taxon>
        <taxon>Bacillati</taxon>
        <taxon>Actinomycetota</taxon>
        <taxon>Actinomycetes</taxon>
        <taxon>Propionibacteriales</taxon>
        <taxon>Kribbellaceae</taxon>
        <taxon>Kribbella</taxon>
    </lineage>
</organism>